<feature type="transmembrane region" description="Helical" evidence="1">
    <location>
        <begin position="113"/>
        <end position="133"/>
    </location>
</feature>
<organism evidence="3 4">
    <name type="scientific">Cellulosimicrobium cellulans</name>
    <name type="common">Arthrobacter luteus</name>
    <dbReference type="NCBI Taxonomy" id="1710"/>
    <lineage>
        <taxon>Bacteria</taxon>
        <taxon>Bacillati</taxon>
        <taxon>Actinomycetota</taxon>
        <taxon>Actinomycetes</taxon>
        <taxon>Micrococcales</taxon>
        <taxon>Promicromonosporaceae</taxon>
        <taxon>Cellulosimicrobium</taxon>
    </lineage>
</organism>
<name>A0A4Y4DSW6_CELCE</name>
<dbReference type="PROSITE" id="PS50924">
    <property type="entry name" value="MHYT"/>
    <property type="match status" value="1"/>
</dbReference>
<dbReference type="PANTHER" id="PTHR35152:SF1">
    <property type="entry name" value="DOMAIN SIGNALLING PROTEIN, PUTATIVE (AFU_ORTHOLOGUE AFUA_5G11310)-RELATED"/>
    <property type="match status" value="1"/>
</dbReference>
<feature type="transmembrane region" description="Helical" evidence="1">
    <location>
        <begin position="217"/>
        <end position="237"/>
    </location>
</feature>
<dbReference type="InterPro" id="IPR005330">
    <property type="entry name" value="MHYT_dom"/>
</dbReference>
<keyword evidence="1" id="KW-0472">Membrane</keyword>
<accession>A0A4Y4DSW6</accession>
<gene>
    <name evidence="3" type="ORF">CCE02nite_04510</name>
</gene>
<evidence type="ECO:0000313" key="3">
    <source>
        <dbReference type="EMBL" id="GED08452.1"/>
    </source>
</evidence>
<feature type="transmembrane region" description="Helical" evidence="1">
    <location>
        <begin position="17"/>
        <end position="36"/>
    </location>
</feature>
<dbReference type="EMBL" id="BJNZ01000002">
    <property type="protein sequence ID" value="GED08452.1"/>
    <property type="molecule type" value="Genomic_DNA"/>
</dbReference>
<proteinExistence type="predicted"/>
<dbReference type="AlphaFoldDB" id="A0A4Y4DSW6"/>
<dbReference type="PANTHER" id="PTHR35152">
    <property type="entry name" value="DOMAIN SIGNALLING PROTEIN, PUTATIVE (AFU_ORTHOLOGUE AFUA_5G11310)-RELATED"/>
    <property type="match status" value="1"/>
</dbReference>
<feature type="transmembrane region" description="Helical" evidence="1">
    <location>
        <begin position="85"/>
        <end position="106"/>
    </location>
</feature>
<reference evidence="3 4" key="1">
    <citation type="submission" date="2019-06" db="EMBL/GenBank/DDBJ databases">
        <title>Whole genome shotgun sequence of Cellulosimicrobium cellulans NBRC 15516.</title>
        <authorList>
            <person name="Hosoyama A."/>
            <person name="Uohara A."/>
            <person name="Ohji S."/>
            <person name="Ichikawa N."/>
        </authorList>
    </citation>
    <scope>NUCLEOTIDE SEQUENCE [LARGE SCALE GENOMIC DNA]</scope>
    <source>
        <strain evidence="3 4">NBRC 15516</strain>
    </source>
</reference>
<protein>
    <recommendedName>
        <fullName evidence="2">MHYT domain-containing protein</fullName>
    </recommendedName>
</protein>
<feature type="transmembrane region" description="Helical" evidence="1">
    <location>
        <begin position="179"/>
        <end position="197"/>
    </location>
</feature>
<feature type="domain" description="MHYT" evidence="2">
    <location>
        <begin position="11"/>
        <end position="202"/>
    </location>
</feature>
<dbReference type="Proteomes" id="UP000316659">
    <property type="component" value="Unassembled WGS sequence"/>
</dbReference>
<sequence>MHMLDVHHFTYGAVTPLISYAAAVSGSACGLSAVSRSRVDAPWHVRSAWLWLGAAAIGGTGIWVMHFVAMLGFTVTGMPIHYDVPLTIVSALVAVVVVSVGLHLVMMFGYRPLLLVAGGAVAGLGVAGMHYMGMAAMRLHGTMHYSAISVALALLVAVAAATAALWLCVHARGGLSMTVSALVMGVAVAGMHYTGMWGVSVTGQPGAPDGGVPMLDLLGALLVGGGGSILLLVFVVVGSRTESERQRHEAFRERMAQENVSVGS</sequence>
<keyword evidence="1" id="KW-1133">Transmembrane helix</keyword>
<keyword evidence="1" id="KW-0812">Transmembrane</keyword>
<dbReference type="GO" id="GO:0016020">
    <property type="term" value="C:membrane"/>
    <property type="evidence" value="ECO:0007669"/>
    <property type="project" value="UniProtKB-UniRule"/>
</dbReference>
<comment type="caution">
    <text evidence="3">The sequence shown here is derived from an EMBL/GenBank/DDBJ whole genome shotgun (WGS) entry which is preliminary data.</text>
</comment>
<feature type="transmembrane region" description="Helical" evidence="1">
    <location>
        <begin position="145"/>
        <end position="167"/>
    </location>
</feature>
<evidence type="ECO:0000259" key="2">
    <source>
        <dbReference type="PROSITE" id="PS50924"/>
    </source>
</evidence>
<evidence type="ECO:0000313" key="4">
    <source>
        <dbReference type="Proteomes" id="UP000316659"/>
    </source>
</evidence>
<dbReference type="Pfam" id="PF03707">
    <property type="entry name" value="MHYT"/>
    <property type="match status" value="3"/>
</dbReference>
<feature type="transmembrane region" description="Helical" evidence="1">
    <location>
        <begin position="48"/>
        <end position="73"/>
    </location>
</feature>
<evidence type="ECO:0000256" key="1">
    <source>
        <dbReference type="PROSITE-ProRule" id="PRU00244"/>
    </source>
</evidence>